<dbReference type="AlphaFoldDB" id="A0AA97H190"/>
<reference evidence="3" key="3">
    <citation type="submission" date="2024-06" db="EMBL/GenBank/DDBJ databases">
        <authorList>
            <person name="Zeng C."/>
        </authorList>
    </citation>
    <scope>NUCLEOTIDE SEQUENCE [LARGE SCALE GENOMIC DNA]</scope>
    <source>
        <strain evidence="3">ZCY20-5</strain>
    </source>
</reference>
<dbReference type="RefSeq" id="WP_275845215.1">
    <property type="nucleotide sequence ID" value="NZ_CP135996.1"/>
</dbReference>
<dbReference type="PANTHER" id="PTHR37299">
    <property type="entry name" value="TRANSCRIPTIONAL REGULATOR-RELATED"/>
    <property type="match status" value="1"/>
</dbReference>
<dbReference type="Gene3D" id="2.40.50.1020">
    <property type="entry name" value="LytTr DNA-binding domain"/>
    <property type="match status" value="1"/>
</dbReference>
<reference evidence="2 3" key="1">
    <citation type="submission" date="2024-06" db="EMBL/GenBank/DDBJ databases">
        <title>Caproicibacterium argilliputei sp. nov, a novel caproic acid producing anaerobic bacterium isolated from pit mud.</title>
        <authorList>
            <person name="Xia S."/>
        </authorList>
    </citation>
    <scope>NUCLEOTIDE SEQUENCE [LARGE SCALE GENOMIC DNA]</scope>
    <source>
        <strain evidence="2 3">ZCY20-5</strain>
    </source>
</reference>
<dbReference type="PANTHER" id="PTHR37299:SF4">
    <property type="entry name" value="TRANSCRIPTIONAL REGULATOR"/>
    <property type="match status" value="1"/>
</dbReference>
<dbReference type="EMBL" id="CP135996">
    <property type="protein sequence ID" value="WOC31395.1"/>
    <property type="molecule type" value="Genomic_DNA"/>
</dbReference>
<name>A0AA97H190_9FIRM</name>
<evidence type="ECO:0000259" key="1">
    <source>
        <dbReference type="PROSITE" id="PS50930"/>
    </source>
</evidence>
<feature type="domain" description="HTH LytTR-type" evidence="1">
    <location>
        <begin position="43"/>
        <end position="144"/>
    </location>
</feature>
<gene>
    <name evidence="2" type="ORF">PXC00_09205</name>
</gene>
<dbReference type="SMART" id="SM00850">
    <property type="entry name" value="LytTR"/>
    <property type="match status" value="1"/>
</dbReference>
<organism evidence="2 3">
    <name type="scientific">Caproicibacterium argilliputei</name>
    <dbReference type="NCBI Taxonomy" id="3030016"/>
    <lineage>
        <taxon>Bacteria</taxon>
        <taxon>Bacillati</taxon>
        <taxon>Bacillota</taxon>
        <taxon>Clostridia</taxon>
        <taxon>Eubacteriales</taxon>
        <taxon>Oscillospiraceae</taxon>
        <taxon>Caproicibacterium</taxon>
    </lineage>
</organism>
<dbReference type="InterPro" id="IPR007492">
    <property type="entry name" value="LytTR_DNA-bd_dom"/>
</dbReference>
<keyword evidence="3" id="KW-1185">Reference proteome</keyword>
<dbReference type="KEGG" id="carl:PXC00_09205"/>
<dbReference type="GO" id="GO:0000156">
    <property type="term" value="F:phosphorelay response regulator activity"/>
    <property type="evidence" value="ECO:0007669"/>
    <property type="project" value="InterPro"/>
</dbReference>
<protein>
    <submittedName>
        <fullName evidence="2">LytTR family DNA-binding domain-containing protein</fullName>
    </submittedName>
</protein>
<dbReference type="PROSITE" id="PS50930">
    <property type="entry name" value="HTH_LYTTR"/>
    <property type="match status" value="1"/>
</dbReference>
<dbReference type="Pfam" id="PF04397">
    <property type="entry name" value="LytTR"/>
    <property type="match status" value="1"/>
</dbReference>
<reference evidence="3" key="2">
    <citation type="submission" date="2024-06" db="EMBL/GenBank/DDBJ databases">
        <title>Caproicibacterium argilliputei sp. nov, a novel caproic acid producing anaerobic bacterium isolated from pit mud.</title>
        <authorList>
            <person name="Zeng C."/>
        </authorList>
    </citation>
    <scope>NUCLEOTIDE SEQUENCE [LARGE SCALE GENOMIC DNA]</scope>
    <source>
        <strain evidence="3">ZCY20-5</strain>
    </source>
</reference>
<dbReference type="InterPro" id="IPR046947">
    <property type="entry name" value="LytR-like"/>
</dbReference>
<evidence type="ECO:0000313" key="2">
    <source>
        <dbReference type="EMBL" id="WOC31395.1"/>
    </source>
</evidence>
<proteinExistence type="predicted"/>
<accession>A0AA97H190</accession>
<sequence>MKLVVEQSSDCPETEIHIRCGFIDERLQHLIAQIRLHSFSVMAEKDGASVPIAPERIFYFDSVDNKTYLYVEKEVYRCAKKLYELEQVLAGTPFVRVSKNCILNTAMVASVRAQLSGRLEATLQNGEKILISKHYIKEFRNRFA</sequence>
<evidence type="ECO:0000313" key="3">
    <source>
        <dbReference type="Proteomes" id="UP001300604"/>
    </source>
</evidence>
<dbReference type="Proteomes" id="UP001300604">
    <property type="component" value="Chromosome"/>
</dbReference>
<keyword evidence="2" id="KW-0238">DNA-binding</keyword>
<dbReference type="GO" id="GO:0003677">
    <property type="term" value="F:DNA binding"/>
    <property type="evidence" value="ECO:0007669"/>
    <property type="project" value="UniProtKB-KW"/>
</dbReference>